<feature type="domain" description="Glycosyltransferase subfamily 4-like N-terminal" evidence="3">
    <location>
        <begin position="22"/>
        <end position="201"/>
    </location>
</feature>
<dbReference type="PANTHER" id="PTHR12526:SF622">
    <property type="entry name" value="GLYCOSYLTRANSFERASE (GROUP I)"/>
    <property type="match status" value="1"/>
</dbReference>
<keyword evidence="1" id="KW-1133">Transmembrane helix</keyword>
<evidence type="ECO:0000313" key="5">
    <source>
        <dbReference type="Proteomes" id="UP000430692"/>
    </source>
</evidence>
<dbReference type="EMBL" id="WUUL01000002">
    <property type="protein sequence ID" value="MXQ52832.1"/>
    <property type="molecule type" value="Genomic_DNA"/>
</dbReference>
<keyword evidence="5" id="KW-1185">Reference proteome</keyword>
<organism evidence="4 5">
    <name type="scientific">Shimazuella alba</name>
    <dbReference type="NCBI Taxonomy" id="2690964"/>
    <lineage>
        <taxon>Bacteria</taxon>
        <taxon>Bacillati</taxon>
        <taxon>Bacillota</taxon>
        <taxon>Bacilli</taxon>
        <taxon>Bacillales</taxon>
        <taxon>Thermoactinomycetaceae</taxon>
        <taxon>Shimazuella</taxon>
    </lineage>
</organism>
<keyword evidence="1" id="KW-0472">Membrane</keyword>
<keyword evidence="1" id="KW-0812">Transmembrane</keyword>
<dbReference type="GO" id="GO:0016757">
    <property type="term" value="F:glycosyltransferase activity"/>
    <property type="evidence" value="ECO:0007669"/>
    <property type="project" value="InterPro"/>
</dbReference>
<feature type="domain" description="Glycosyl transferase family 1" evidence="2">
    <location>
        <begin position="214"/>
        <end position="384"/>
    </location>
</feature>
<dbReference type="Gene3D" id="3.40.50.2000">
    <property type="entry name" value="Glycogen Phosphorylase B"/>
    <property type="match status" value="2"/>
</dbReference>
<feature type="transmembrane region" description="Helical" evidence="1">
    <location>
        <begin position="86"/>
        <end position="102"/>
    </location>
</feature>
<reference evidence="4 5" key="1">
    <citation type="submission" date="2019-12" db="EMBL/GenBank/DDBJ databases">
        <title>Whole-genome analyses of novel actinobacteria.</title>
        <authorList>
            <person name="Sahin N."/>
            <person name="Saygin H."/>
        </authorList>
    </citation>
    <scope>NUCLEOTIDE SEQUENCE [LARGE SCALE GENOMIC DNA]</scope>
    <source>
        <strain evidence="4 5">KC615</strain>
    </source>
</reference>
<proteinExistence type="predicted"/>
<dbReference type="CDD" id="cd03794">
    <property type="entry name" value="GT4_WbuB-like"/>
    <property type="match status" value="1"/>
</dbReference>
<sequence>MKRFKIWLANHYAVPPNIAGITRHFELAREWAKEEDAEVTLFLSKFVHPRRTFITAEEKAQIEQVDGLKLAWLWSFPHKVNDFRRIINMISFAFVFFFATLFRRKPDVFIASSPHLFLAYAGLLVARIKRIPFVFEVRDLWPDSLVKMGGVKKGAVLNALTWMESQLYKKSDQIIVLTEHQRQYISEKGIPLEKIDLIPNGVVVGSWQPDEQKRAEYREKLGVPQDDFVAIYTGAHGPANALEYVVQAGQYLPEKGYSIVLIGDGPDKERLQKRVAELGLKNVHLLDPVPKAEIFDYTNAADFGIISLADNEVFRGARPNKLFDYTFLGKPIITTVDGEVRQIVEQNRVGVFSGAENPKGLAEAIMQMSQYTPDRLTEIKANGREFIDREGDRQKLAKKFFGILKELVTKK</sequence>
<dbReference type="InterPro" id="IPR028098">
    <property type="entry name" value="Glyco_trans_4-like_N"/>
</dbReference>
<evidence type="ECO:0000259" key="3">
    <source>
        <dbReference type="Pfam" id="PF13579"/>
    </source>
</evidence>
<dbReference type="RefSeq" id="WP_160800130.1">
    <property type="nucleotide sequence ID" value="NZ_WUUL01000002.1"/>
</dbReference>
<comment type="caution">
    <text evidence="4">The sequence shown here is derived from an EMBL/GenBank/DDBJ whole genome shotgun (WGS) entry which is preliminary data.</text>
</comment>
<gene>
    <name evidence="4" type="ORF">GSM42_03615</name>
</gene>
<evidence type="ECO:0000256" key="1">
    <source>
        <dbReference type="SAM" id="Phobius"/>
    </source>
</evidence>
<keyword evidence="4" id="KW-0808">Transferase</keyword>
<dbReference type="SUPFAM" id="SSF53756">
    <property type="entry name" value="UDP-Glycosyltransferase/glycogen phosphorylase"/>
    <property type="match status" value="1"/>
</dbReference>
<evidence type="ECO:0000313" key="4">
    <source>
        <dbReference type="EMBL" id="MXQ52832.1"/>
    </source>
</evidence>
<dbReference type="InterPro" id="IPR001296">
    <property type="entry name" value="Glyco_trans_1"/>
</dbReference>
<name>A0A6I4VXQ4_9BACL</name>
<protein>
    <submittedName>
        <fullName evidence="4">Glycosyltransferase</fullName>
    </submittedName>
</protein>
<dbReference type="Pfam" id="PF00534">
    <property type="entry name" value="Glycos_transf_1"/>
    <property type="match status" value="1"/>
</dbReference>
<dbReference type="Proteomes" id="UP000430692">
    <property type="component" value="Unassembled WGS sequence"/>
</dbReference>
<dbReference type="PANTHER" id="PTHR12526">
    <property type="entry name" value="GLYCOSYLTRANSFERASE"/>
    <property type="match status" value="1"/>
</dbReference>
<evidence type="ECO:0000259" key="2">
    <source>
        <dbReference type="Pfam" id="PF00534"/>
    </source>
</evidence>
<dbReference type="AlphaFoldDB" id="A0A6I4VXQ4"/>
<dbReference type="Pfam" id="PF13579">
    <property type="entry name" value="Glyco_trans_4_4"/>
    <property type="match status" value="1"/>
</dbReference>
<accession>A0A6I4VXQ4</accession>